<proteinExistence type="predicted"/>
<dbReference type="EMBL" id="CP058561">
    <property type="protein sequence ID" value="QUH29224.1"/>
    <property type="molecule type" value="Genomic_DNA"/>
</dbReference>
<accession>A0A8J8MAE2</accession>
<evidence type="ECO:0000313" key="2">
    <source>
        <dbReference type="EMBL" id="QUH29224.1"/>
    </source>
</evidence>
<feature type="transmembrane region" description="Helical" evidence="1">
    <location>
        <begin position="12"/>
        <end position="30"/>
    </location>
</feature>
<dbReference type="RefSeq" id="WP_212693340.1">
    <property type="nucleotide sequence ID" value="NZ_CP058561.1"/>
</dbReference>
<protein>
    <submittedName>
        <fullName evidence="2">Uncharacterized protein</fullName>
    </submittedName>
</protein>
<reference evidence="2 3" key="1">
    <citation type="submission" date="2020-07" db="EMBL/GenBank/DDBJ databases">
        <title>Vallitalea guaymasensis genome.</title>
        <authorList>
            <person name="Postec A."/>
        </authorList>
    </citation>
    <scope>NUCLEOTIDE SEQUENCE [LARGE SCALE GENOMIC DNA]</scope>
    <source>
        <strain evidence="2 3">Ra1766G1</strain>
    </source>
</reference>
<dbReference type="Proteomes" id="UP000677305">
    <property type="component" value="Chromosome"/>
</dbReference>
<evidence type="ECO:0000256" key="1">
    <source>
        <dbReference type="SAM" id="Phobius"/>
    </source>
</evidence>
<name>A0A8J8MAE2_9FIRM</name>
<keyword evidence="1" id="KW-0812">Transmembrane</keyword>
<keyword evidence="3" id="KW-1185">Reference proteome</keyword>
<gene>
    <name evidence="2" type="ORF">HYG85_09915</name>
</gene>
<keyword evidence="1" id="KW-1133">Transmembrane helix</keyword>
<keyword evidence="1" id="KW-0472">Membrane</keyword>
<evidence type="ECO:0000313" key="3">
    <source>
        <dbReference type="Proteomes" id="UP000677305"/>
    </source>
</evidence>
<sequence>MFTQIKKHKYFYLAVGIVVLILAFNIFTAYRRLIPEPIFLEHYYEGYYEHFYDRFFLEYIDNNNSNKNISNVYFPEVNIKLFAEPYYEYNYNYYTHKIVNFPLAVSKDDIFFDLEKVELNRAIISYTDSSTQEVDLGRIILYREKKETQGLIPIVSHVGLPKERSENSYEIDGEILVKDIQADLQEQLSDIIDMDVNTLDNNISINMAVLKPDDERKFNVYDICYHMVYKNMGGETYIIPLGPVGYNPFFTEEEIMRYVKYNKYSRKQLLLKEQ</sequence>
<organism evidence="2 3">
    <name type="scientific">Vallitalea guaymasensis</name>
    <dbReference type="NCBI Taxonomy" id="1185412"/>
    <lineage>
        <taxon>Bacteria</taxon>
        <taxon>Bacillati</taxon>
        <taxon>Bacillota</taxon>
        <taxon>Clostridia</taxon>
        <taxon>Lachnospirales</taxon>
        <taxon>Vallitaleaceae</taxon>
        <taxon>Vallitalea</taxon>
    </lineage>
</organism>
<dbReference type="KEGG" id="vgu:HYG85_09915"/>
<dbReference type="AlphaFoldDB" id="A0A8J8MAE2"/>